<dbReference type="InterPro" id="IPR035513">
    <property type="entry name" value="Invertase/methylesterase_inhib"/>
</dbReference>
<gene>
    <name evidence="6" type="ORF">POM88_040219</name>
</gene>
<organism evidence="6 7">
    <name type="scientific">Heracleum sosnowskyi</name>
    <dbReference type="NCBI Taxonomy" id="360622"/>
    <lineage>
        <taxon>Eukaryota</taxon>
        <taxon>Viridiplantae</taxon>
        <taxon>Streptophyta</taxon>
        <taxon>Embryophyta</taxon>
        <taxon>Tracheophyta</taxon>
        <taxon>Spermatophyta</taxon>
        <taxon>Magnoliopsida</taxon>
        <taxon>eudicotyledons</taxon>
        <taxon>Gunneridae</taxon>
        <taxon>Pentapetalae</taxon>
        <taxon>asterids</taxon>
        <taxon>campanulids</taxon>
        <taxon>Apiales</taxon>
        <taxon>Apiaceae</taxon>
        <taxon>Apioideae</taxon>
        <taxon>apioid superclade</taxon>
        <taxon>Tordylieae</taxon>
        <taxon>Tordyliinae</taxon>
        <taxon>Heracleum</taxon>
    </lineage>
</organism>
<feature type="chain" id="PRO_5042222261" evidence="4">
    <location>
        <begin position="28"/>
        <end position="194"/>
    </location>
</feature>
<keyword evidence="2" id="KW-1015">Disulfide bond</keyword>
<evidence type="ECO:0000313" key="6">
    <source>
        <dbReference type="EMBL" id="KAK1364658.1"/>
    </source>
</evidence>
<dbReference type="GO" id="GO:0005576">
    <property type="term" value="C:extracellular region"/>
    <property type="evidence" value="ECO:0007669"/>
    <property type="project" value="UniProtKB-ARBA"/>
</dbReference>
<comment type="similarity">
    <text evidence="3">Belongs to the PMEI family.</text>
</comment>
<dbReference type="CDD" id="cd15795">
    <property type="entry name" value="PMEI-Pla_a_1_like"/>
    <property type="match status" value="1"/>
</dbReference>
<evidence type="ECO:0000256" key="2">
    <source>
        <dbReference type="ARBA" id="ARBA00023157"/>
    </source>
</evidence>
<dbReference type="PANTHER" id="PTHR35357">
    <property type="entry name" value="OS02G0537100 PROTEIN"/>
    <property type="match status" value="1"/>
</dbReference>
<reference evidence="6" key="1">
    <citation type="submission" date="2023-02" db="EMBL/GenBank/DDBJ databases">
        <title>Genome of toxic invasive species Heracleum sosnowskyi carries increased number of genes despite the absence of recent whole-genome duplications.</title>
        <authorList>
            <person name="Schelkunov M."/>
            <person name="Shtratnikova V."/>
            <person name="Makarenko M."/>
            <person name="Klepikova A."/>
            <person name="Omelchenko D."/>
            <person name="Novikova G."/>
            <person name="Obukhova E."/>
            <person name="Bogdanov V."/>
            <person name="Penin A."/>
            <person name="Logacheva M."/>
        </authorList>
    </citation>
    <scope>NUCLEOTIDE SEQUENCE</scope>
    <source>
        <strain evidence="6">Hsosn_3</strain>
        <tissue evidence="6">Leaf</tissue>
    </source>
</reference>
<dbReference type="AlphaFoldDB" id="A0AAD8HDP8"/>
<dbReference type="InterPro" id="IPR006501">
    <property type="entry name" value="Pectinesterase_inhib_dom"/>
</dbReference>
<dbReference type="InterPro" id="IPR034088">
    <property type="entry name" value="Pla_a_1-like"/>
</dbReference>
<proteinExistence type="inferred from homology"/>
<comment type="caution">
    <text evidence="6">The sequence shown here is derived from an EMBL/GenBank/DDBJ whole genome shotgun (WGS) entry which is preliminary data.</text>
</comment>
<evidence type="ECO:0000259" key="5">
    <source>
        <dbReference type="SMART" id="SM00856"/>
    </source>
</evidence>
<dbReference type="SMART" id="SM00856">
    <property type="entry name" value="PMEI"/>
    <property type="match status" value="1"/>
</dbReference>
<dbReference type="Gene3D" id="1.20.140.40">
    <property type="entry name" value="Invertase/pectin methylesterase inhibitor family protein"/>
    <property type="match status" value="1"/>
</dbReference>
<name>A0AAD8HDP8_9APIA</name>
<feature type="domain" description="Pectinesterase inhibitor" evidence="5">
    <location>
        <begin position="26"/>
        <end position="178"/>
    </location>
</feature>
<reference evidence="6" key="2">
    <citation type="submission" date="2023-05" db="EMBL/GenBank/DDBJ databases">
        <authorList>
            <person name="Schelkunov M.I."/>
        </authorList>
    </citation>
    <scope>NUCLEOTIDE SEQUENCE</scope>
    <source>
        <strain evidence="6">Hsosn_3</strain>
        <tissue evidence="6">Leaf</tissue>
    </source>
</reference>
<protein>
    <submittedName>
        <fullName evidence="6">Invertase inhibitor</fullName>
    </submittedName>
</protein>
<evidence type="ECO:0000256" key="4">
    <source>
        <dbReference type="SAM" id="SignalP"/>
    </source>
</evidence>
<dbReference type="NCBIfam" id="TIGR01614">
    <property type="entry name" value="PME_inhib"/>
    <property type="match status" value="1"/>
</dbReference>
<keyword evidence="7" id="KW-1185">Reference proteome</keyword>
<dbReference type="PANTHER" id="PTHR35357:SF17">
    <property type="entry name" value="PECTINESTERASE INHIBITOR 12"/>
    <property type="match status" value="1"/>
</dbReference>
<accession>A0AAD8HDP8</accession>
<evidence type="ECO:0000256" key="1">
    <source>
        <dbReference type="ARBA" id="ARBA00022729"/>
    </source>
</evidence>
<keyword evidence="1 4" id="KW-0732">Signal</keyword>
<dbReference type="Proteomes" id="UP001237642">
    <property type="component" value="Unassembled WGS sequence"/>
</dbReference>
<dbReference type="Pfam" id="PF04043">
    <property type="entry name" value="PMEI"/>
    <property type="match status" value="1"/>
</dbReference>
<dbReference type="GO" id="GO:0004857">
    <property type="term" value="F:enzyme inhibitor activity"/>
    <property type="evidence" value="ECO:0007669"/>
    <property type="project" value="InterPro"/>
</dbReference>
<evidence type="ECO:0000313" key="7">
    <source>
        <dbReference type="Proteomes" id="UP001237642"/>
    </source>
</evidence>
<sequence length="194" mass="21423">MMLSNNNIASFFFFSTLIFTLLHSSTSQTLIQDSCKTCSDKDPNVPYGFCTTSLFAAPASRCASLKGLGMISIRLTRYNLTDTRCHIKQLLMSKKLDKYVRSCLETCFELYDDALSTVKLAMKSYATKKFDDANIQMSAVMDSATTCEDAFTEREGVVSPLTARNDATFKLSAIVLYVLHAVQTGSANSTTELC</sequence>
<feature type="signal peptide" evidence="4">
    <location>
        <begin position="1"/>
        <end position="27"/>
    </location>
</feature>
<dbReference type="FunFam" id="1.20.140.40:FF:000002">
    <property type="entry name" value="Putative invertase inhibitor"/>
    <property type="match status" value="1"/>
</dbReference>
<dbReference type="SUPFAM" id="SSF101148">
    <property type="entry name" value="Plant invertase/pectin methylesterase inhibitor"/>
    <property type="match status" value="1"/>
</dbReference>
<dbReference type="EMBL" id="JAUIZM010000009">
    <property type="protein sequence ID" value="KAK1364658.1"/>
    <property type="molecule type" value="Genomic_DNA"/>
</dbReference>
<evidence type="ECO:0000256" key="3">
    <source>
        <dbReference type="ARBA" id="ARBA00038471"/>
    </source>
</evidence>